<evidence type="ECO:0000256" key="2">
    <source>
        <dbReference type="SAM" id="SignalP"/>
    </source>
</evidence>
<name>A0A8X7NA37_9BASI</name>
<feature type="region of interest" description="Disordered" evidence="1">
    <location>
        <begin position="39"/>
        <end position="95"/>
    </location>
</feature>
<keyword evidence="4" id="KW-1185">Reference proteome</keyword>
<organism evidence="3 4">
    <name type="scientific">Tilletia walkeri</name>
    <dbReference type="NCBI Taxonomy" id="117179"/>
    <lineage>
        <taxon>Eukaryota</taxon>
        <taxon>Fungi</taxon>
        <taxon>Dikarya</taxon>
        <taxon>Basidiomycota</taxon>
        <taxon>Ustilaginomycotina</taxon>
        <taxon>Exobasidiomycetes</taxon>
        <taxon>Tilletiales</taxon>
        <taxon>Tilletiaceae</taxon>
        <taxon>Tilletia</taxon>
    </lineage>
</organism>
<feature type="region of interest" description="Disordered" evidence="1">
    <location>
        <begin position="251"/>
        <end position="284"/>
    </location>
</feature>
<feature type="signal peptide" evidence="2">
    <location>
        <begin position="1"/>
        <end position="18"/>
    </location>
</feature>
<dbReference type="EMBL" id="LWDG02000104">
    <property type="protein sequence ID" value="KAE8269213.1"/>
    <property type="molecule type" value="Genomic_DNA"/>
</dbReference>
<proteinExistence type="predicted"/>
<reference evidence="3" key="2">
    <citation type="journal article" date="2019" name="IMA Fungus">
        <title>Genome sequencing and comparison of five Tilletia species to identify candidate genes for the detection of regulated species infecting wheat.</title>
        <authorList>
            <person name="Nguyen H.D.T."/>
            <person name="Sultana T."/>
            <person name="Kesanakurti P."/>
            <person name="Hambleton S."/>
        </authorList>
    </citation>
    <scope>NUCLEOTIDE SEQUENCE</scope>
    <source>
        <strain evidence="3">DAOMC 236422</strain>
    </source>
</reference>
<feature type="region of interest" description="Disordered" evidence="1">
    <location>
        <begin position="144"/>
        <end position="201"/>
    </location>
</feature>
<dbReference type="Proteomes" id="UP000078113">
    <property type="component" value="Unassembled WGS sequence"/>
</dbReference>
<feature type="chain" id="PRO_5036497086" evidence="2">
    <location>
        <begin position="19"/>
        <end position="369"/>
    </location>
</feature>
<feature type="compositionally biased region" description="Basic and acidic residues" evidence="1">
    <location>
        <begin position="254"/>
        <end position="264"/>
    </location>
</feature>
<gene>
    <name evidence="3" type="ORF">A4X09_0g3111</name>
</gene>
<comment type="caution">
    <text evidence="3">The sequence shown here is derived from an EMBL/GenBank/DDBJ whole genome shotgun (WGS) entry which is preliminary data.</text>
</comment>
<sequence length="369" mass="40322">MAFLINTSFDFLLLSVSADTQQDRSGKTVATTQLVRRGRRLGDGRQVHSVSEDDSDAEVKDDPVRQGAARRRTATQRRQTTSATKGGRLGIDKKGRMVRRLKTRRTNEAAQLLLQHGKTRTETAVGSDAVSSIRCGKTTASDFTEKTKDRCGGIKVRHPQGQLAAGAPRRQTDGERSRGPDGTRHRADSDSDGKLQDTGRLAVRQERTMTARGVKAHYLLTGAARRRSKTPTATLRFQWFKTCNVTGTAQKVRRGGEDDGRRPPSEGQAGAGSRGGSNAFIRRISGPRSARYGDGFRRCVRTTALTARERQDGHVIARGEFDSVDIISLFLPYGAEATIKGSQDHGGDAAFSQCVNTRILRSQGPEDTR</sequence>
<protein>
    <submittedName>
        <fullName evidence="3">Uncharacterized protein</fullName>
    </submittedName>
</protein>
<evidence type="ECO:0000313" key="3">
    <source>
        <dbReference type="EMBL" id="KAE8269213.1"/>
    </source>
</evidence>
<feature type="compositionally biased region" description="Basic and acidic residues" evidence="1">
    <location>
        <begin position="170"/>
        <end position="201"/>
    </location>
</feature>
<dbReference type="AlphaFoldDB" id="A0A8X7NA37"/>
<reference evidence="3" key="1">
    <citation type="submission" date="2016-04" db="EMBL/GenBank/DDBJ databases">
        <authorList>
            <person name="Nguyen H.D."/>
            <person name="Samba Siva P."/>
            <person name="Cullis J."/>
            <person name="Levesque C.A."/>
            <person name="Hambleton S."/>
        </authorList>
    </citation>
    <scope>NUCLEOTIDE SEQUENCE</scope>
    <source>
        <strain evidence="3">DAOMC 236422</strain>
    </source>
</reference>
<evidence type="ECO:0000256" key="1">
    <source>
        <dbReference type="SAM" id="MobiDB-lite"/>
    </source>
</evidence>
<accession>A0A8X7NA37</accession>
<keyword evidence="2" id="KW-0732">Signal</keyword>
<evidence type="ECO:0000313" key="4">
    <source>
        <dbReference type="Proteomes" id="UP000078113"/>
    </source>
</evidence>